<evidence type="ECO:0000313" key="1">
    <source>
        <dbReference type="EMBL" id="DAD74616.1"/>
    </source>
</evidence>
<accession>A0A8S5LXJ1</accession>
<protein>
    <submittedName>
        <fullName evidence="1">Uncharacterized protein</fullName>
    </submittedName>
</protein>
<reference evidence="1" key="1">
    <citation type="journal article" date="2021" name="Proc. Natl. Acad. Sci. U.S.A.">
        <title>A Catalog of Tens of Thousands of Viruses from Human Metagenomes Reveals Hidden Associations with Chronic Diseases.</title>
        <authorList>
            <person name="Tisza M.J."/>
            <person name="Buck C.B."/>
        </authorList>
    </citation>
    <scope>NUCLEOTIDE SEQUENCE</scope>
    <source>
        <strain evidence="1">CtZgq1</strain>
    </source>
</reference>
<organism evidence="1">
    <name type="scientific">Myoviridae sp. ctZgq1</name>
    <dbReference type="NCBI Taxonomy" id="2826666"/>
    <lineage>
        <taxon>Viruses</taxon>
        <taxon>Duplodnaviria</taxon>
        <taxon>Heunggongvirae</taxon>
        <taxon>Uroviricota</taxon>
        <taxon>Caudoviricetes</taxon>
    </lineage>
</organism>
<name>A0A8S5LXJ1_9CAUD</name>
<dbReference type="EMBL" id="BK014762">
    <property type="protein sequence ID" value="DAD74616.1"/>
    <property type="molecule type" value="Genomic_DNA"/>
</dbReference>
<sequence>MAKKGTTKYKSIKQEKRVAKELDGRTVIGSGALLDKADVKSDTFLIECKTTAKNFYPLSLATWKKVQKEALKVCRTPLMYIDFNDDCIEKQSVIVMNGNDFYFFFKEHVEGFEEKIPAKKSIRLKYETGNIQEIIFEDDTFIVVIPKEIFEVLKGLVEWH</sequence>
<proteinExistence type="predicted"/>